<dbReference type="RefSeq" id="WP_046051002.1">
    <property type="nucleotide sequence ID" value="NZ_CFLA01000024.1"/>
</dbReference>
<dbReference type="GO" id="GO:0003677">
    <property type="term" value="F:DNA binding"/>
    <property type="evidence" value="ECO:0007669"/>
    <property type="project" value="UniProtKB-KW"/>
</dbReference>
<organism evidence="1 3">
    <name type="scientific">Yersinia enterocolitica</name>
    <dbReference type="NCBI Taxonomy" id="630"/>
    <lineage>
        <taxon>Bacteria</taxon>
        <taxon>Pseudomonadati</taxon>
        <taxon>Pseudomonadota</taxon>
        <taxon>Gammaproteobacteria</taxon>
        <taxon>Enterobacterales</taxon>
        <taxon>Yersiniaceae</taxon>
        <taxon>Yersinia</taxon>
    </lineage>
</organism>
<comment type="caution">
    <text evidence="1">The sequence shown here is derived from an EMBL/GenBank/DDBJ whole genome shotgun (WGS) entry which is preliminary data.</text>
</comment>
<dbReference type="AlphaFoldDB" id="A0A9P1V3Z0"/>
<dbReference type="GeneID" id="93972164"/>
<proteinExistence type="predicted"/>
<evidence type="ECO:0000313" key="2">
    <source>
        <dbReference type="EMBL" id="ELI8102297.1"/>
    </source>
</evidence>
<accession>A0A9P1V3Z0</accession>
<dbReference type="Proteomes" id="UP000041356">
    <property type="component" value="Unassembled WGS sequence"/>
</dbReference>
<protein>
    <submittedName>
        <fullName evidence="1">DNA-binding protein</fullName>
    </submittedName>
</protein>
<dbReference type="EMBL" id="ABNAVX010000009">
    <property type="protein sequence ID" value="ELI8102297.1"/>
    <property type="molecule type" value="Genomic_DNA"/>
</dbReference>
<gene>
    <name evidence="1" type="ORF">ERS137939_02577</name>
    <name evidence="2" type="ORF">RSF11_001996</name>
</gene>
<evidence type="ECO:0000313" key="3">
    <source>
        <dbReference type="Proteomes" id="UP000041356"/>
    </source>
</evidence>
<reference evidence="1 3" key="1">
    <citation type="submission" date="2015-03" db="EMBL/GenBank/DDBJ databases">
        <authorList>
            <consortium name="Pathogen Informatics"/>
            <person name="Murphy D."/>
        </authorList>
    </citation>
    <scope>NUCLEOTIDE SEQUENCE [LARGE SCALE GENOMIC DNA]</scope>
    <source>
        <strain evidence="1 3">IP27818</strain>
    </source>
</reference>
<dbReference type="Proteomes" id="UP001182355">
    <property type="component" value="Unassembled WGS sequence"/>
</dbReference>
<keyword evidence="1" id="KW-0238">DNA-binding</keyword>
<dbReference type="KEGG" id="yef:FORC2_2264"/>
<name>A0A9P1V3Z0_YEREN</name>
<reference evidence="2" key="2">
    <citation type="submission" date="2023-02" db="EMBL/GenBank/DDBJ databases">
        <authorList>
            <person name="Ashton P.M."/>
            <person name="Dallman T."/>
            <person name="Nair S."/>
            <person name="De Pinna E."/>
            <person name="Peters T."/>
            <person name="Grant K."/>
        </authorList>
    </citation>
    <scope>NUCLEOTIDE SEQUENCE</scope>
    <source>
        <strain evidence="2">01103883</strain>
    </source>
</reference>
<evidence type="ECO:0000313" key="1">
    <source>
        <dbReference type="EMBL" id="CNF85398.1"/>
    </source>
</evidence>
<dbReference type="EMBL" id="CPZF01000006">
    <property type="protein sequence ID" value="CNF85398.1"/>
    <property type="molecule type" value="Genomic_DNA"/>
</dbReference>
<sequence>MSDGLREKLKKLRLGKTENNGVKPFVQAYQSLGLQKETELADLMAANRSTINKYLNDKVSVPASAVTLAALLRYLQIRDKRLYQEWEVITSYMKGRAKRGGDETTLIDFISDSALLESILRIAKDEGRIDDPK</sequence>